<comment type="caution">
    <text evidence="1">The sequence shown here is derived from an EMBL/GenBank/DDBJ whole genome shotgun (WGS) entry which is preliminary data.</text>
</comment>
<name>A0A7J6I4C4_CANSA</name>
<proteinExistence type="predicted"/>
<dbReference type="EMBL" id="JAATIQ010000010">
    <property type="protein sequence ID" value="KAF4401858.1"/>
    <property type="molecule type" value="Genomic_DNA"/>
</dbReference>
<protein>
    <submittedName>
        <fullName evidence="1">Uncharacterized protein</fullName>
    </submittedName>
</protein>
<reference evidence="1 2" key="1">
    <citation type="journal article" date="2020" name="bioRxiv">
        <title>Sequence and annotation of 42 cannabis genomes reveals extensive copy number variation in cannabinoid synthesis and pathogen resistance genes.</title>
        <authorList>
            <person name="Mckernan K.J."/>
            <person name="Helbert Y."/>
            <person name="Kane L.T."/>
            <person name="Ebling H."/>
            <person name="Zhang L."/>
            <person name="Liu B."/>
            <person name="Eaton Z."/>
            <person name="Mclaughlin S."/>
            <person name="Kingan S."/>
            <person name="Baybayan P."/>
            <person name="Concepcion G."/>
            <person name="Jordan M."/>
            <person name="Riva A."/>
            <person name="Barbazuk W."/>
            <person name="Harkins T."/>
        </authorList>
    </citation>
    <scope>NUCLEOTIDE SEQUENCE [LARGE SCALE GENOMIC DNA]</scope>
    <source>
        <strain evidence="2">cv. Jamaican Lion 4</strain>
        <tissue evidence="1">Leaf</tissue>
    </source>
</reference>
<evidence type="ECO:0000313" key="2">
    <source>
        <dbReference type="Proteomes" id="UP000583929"/>
    </source>
</evidence>
<accession>A0A7J6I4C4</accession>
<dbReference type="Proteomes" id="UP000583929">
    <property type="component" value="Unassembled WGS sequence"/>
</dbReference>
<organism evidence="1 2">
    <name type="scientific">Cannabis sativa</name>
    <name type="common">Hemp</name>
    <name type="synonym">Marijuana</name>
    <dbReference type="NCBI Taxonomy" id="3483"/>
    <lineage>
        <taxon>Eukaryota</taxon>
        <taxon>Viridiplantae</taxon>
        <taxon>Streptophyta</taxon>
        <taxon>Embryophyta</taxon>
        <taxon>Tracheophyta</taxon>
        <taxon>Spermatophyta</taxon>
        <taxon>Magnoliopsida</taxon>
        <taxon>eudicotyledons</taxon>
        <taxon>Gunneridae</taxon>
        <taxon>Pentapetalae</taxon>
        <taxon>rosids</taxon>
        <taxon>fabids</taxon>
        <taxon>Rosales</taxon>
        <taxon>Cannabaceae</taxon>
        <taxon>Cannabis</taxon>
    </lineage>
</organism>
<gene>
    <name evidence="1" type="ORF">G4B88_013145</name>
</gene>
<sequence length="85" mass="10196">MAHRLLRDVEADAWERSDFPIICEQKQIMTRSARFVHDHSQFLDRDRVGMEDARASLDYEYSYGKVRANDTILKLQRTTPYYKRN</sequence>
<evidence type="ECO:0000313" key="1">
    <source>
        <dbReference type="EMBL" id="KAF4401858.1"/>
    </source>
</evidence>
<dbReference type="AlphaFoldDB" id="A0A7J6I4C4"/>
<keyword evidence="2" id="KW-1185">Reference proteome</keyword>